<evidence type="ECO:0000313" key="2">
    <source>
        <dbReference type="Proteomes" id="UP000312512"/>
    </source>
</evidence>
<gene>
    <name evidence="1" type="ORF">FH608_001655</name>
</gene>
<dbReference type="OrthoDB" id="3537139at2"/>
<keyword evidence="2" id="KW-1185">Reference proteome</keyword>
<evidence type="ECO:0000313" key="1">
    <source>
        <dbReference type="EMBL" id="KAB8197294.1"/>
    </source>
</evidence>
<protein>
    <submittedName>
        <fullName evidence="1">Uncharacterized protein</fullName>
    </submittedName>
</protein>
<accession>A0A5C4WUK3</accession>
<dbReference type="Proteomes" id="UP000312512">
    <property type="component" value="Unassembled WGS sequence"/>
</dbReference>
<dbReference type="RefSeq" id="WP_139627978.1">
    <property type="nucleotide sequence ID" value="NZ_VDLX02000001.1"/>
</dbReference>
<reference evidence="1 2" key="1">
    <citation type="submission" date="2019-10" db="EMBL/GenBank/DDBJ databases">
        <title>Nonomuraea sp. nov., isolated from Phyllanthus amarus.</title>
        <authorList>
            <person name="Klykleung N."/>
            <person name="Tanasupawat S."/>
        </authorList>
    </citation>
    <scope>NUCLEOTIDE SEQUENCE [LARGE SCALE GENOMIC DNA]</scope>
    <source>
        <strain evidence="1 2">PA1-10</strain>
    </source>
</reference>
<sequence>MIDEDLRTARQRAHRWEKLHRRRAAIAGLVCEARRKLDAAAVWDQEQVAVEETRLGSYRAVLATLDEELAKVGPARDLYEELLAREERRLASSADPRGAELLEIARLLAELEVELPAWERARSAGRAALRGQGAVGEFVRTVEALGMTMDGAVQEAGAVRGVVERLEERCRELGRLRRRLRARREEVLLG</sequence>
<comment type="caution">
    <text evidence="1">The sequence shown here is derived from an EMBL/GenBank/DDBJ whole genome shotgun (WGS) entry which is preliminary data.</text>
</comment>
<proteinExistence type="predicted"/>
<dbReference type="EMBL" id="VDLX02000001">
    <property type="protein sequence ID" value="KAB8197294.1"/>
    <property type="molecule type" value="Genomic_DNA"/>
</dbReference>
<name>A0A5C4WUK3_9ACTN</name>
<organism evidence="1 2">
    <name type="scientific">Nonomuraea phyllanthi</name>
    <dbReference type="NCBI Taxonomy" id="2219224"/>
    <lineage>
        <taxon>Bacteria</taxon>
        <taxon>Bacillati</taxon>
        <taxon>Actinomycetota</taxon>
        <taxon>Actinomycetes</taxon>
        <taxon>Streptosporangiales</taxon>
        <taxon>Streptosporangiaceae</taxon>
        <taxon>Nonomuraea</taxon>
    </lineage>
</organism>
<dbReference type="AlphaFoldDB" id="A0A5C4WUK3"/>